<dbReference type="EMBL" id="JAPPUY010000004">
    <property type="protein sequence ID" value="MCY4746388.1"/>
    <property type="molecule type" value="Genomic_DNA"/>
</dbReference>
<evidence type="ECO:0000313" key="1">
    <source>
        <dbReference type="EMBL" id="MCY4746388.1"/>
    </source>
</evidence>
<reference evidence="1" key="1">
    <citation type="submission" date="2022-08" db="EMBL/GenBank/DDBJ databases">
        <title>Genome sequencing of Pelomonas sp. UHG3.</title>
        <authorList>
            <person name="So Y."/>
        </authorList>
    </citation>
    <scope>NUCLEOTIDE SEQUENCE</scope>
    <source>
        <strain evidence="1">UHG3</strain>
    </source>
</reference>
<sequence length="896" mass="94756">MPQRHLDRLLAPRSVAVFGASDKPARVGTTVWRNLLAAGFEGELAPVNPRLRQLGEHPCYASAAALPFVPDLAVLCTPPDTIAPLVAQLAARGTRAAVIVTAGLTPQQKKAALDAARPHALRLLGPNCIGLLSPHSRLNASFTQACALPGELALVSQSGALLTALLDWANAESIGFSHLVSLGEHADVDVADLLDHLAADRHTRAILLYLESITAPRKFMSAARAAARAKPVIVVKAGRAPAGMRAAASHTGALAGEDLVFDAALRRAGLLRVDTIKELFIAAETLARFRDNASRELMVMTNGGGAGVMVADAASAMGVPLARPGAALMVQLNALLPPNWSHGNPVDIIGDAPAGRYVDTLQTLLQAPEAGALLFVQAPTAIVSSEAVARACAPLLAAHPGRVLSCWLGGATAAAARRVFDEAGIAGYETPEEAVRAFALMQAYRDNQALLRETPTSAAPQPPDLAAARRLVADALATGREWLDEVDAKALLAAFRIPVAPTVRCAATPQAAAEAARAISGPVVLKVVSPDLLHKSDAGGVRLNLQGEAAVAAAAADMLTQLQAQRPEARIEGFAVQPMLRRPHAQELIVGAHIDPLFGPVLMFGQGGVAVEVVGDRAVALPPLNRTLARELVGRTRVARLLAGYRGRPPVRMNALCDTLVAVGQMLADIPELAELDINPLLADAEGVVALDARVRLSAAAPAGGARFAIRPYPAELVRTLTWQGQLLQLRPIRPEDEALHREFLQACSPQDLRLRFFNAPHALTHDELARLTQIDYEREMAFIAVDEQAPGRPQTLGVARLVRDADNEDAEFALLVRSDQQRRGLGRLLMQALMAHAATRGTQCLVGHVRRDNAPMLHLLTALGFHRAAADDNQADDTADVVRMVRAVTAAATGR</sequence>
<accession>A0ACC6CD85</accession>
<keyword evidence="1" id="KW-0436">Ligase</keyword>
<evidence type="ECO:0000313" key="2">
    <source>
        <dbReference type="Proteomes" id="UP001076464"/>
    </source>
</evidence>
<organism evidence="1 2">
    <name type="scientific">Roseateles hydrophilus</name>
    <dbReference type="NCBI Taxonomy" id="2975054"/>
    <lineage>
        <taxon>Bacteria</taxon>
        <taxon>Pseudomonadati</taxon>
        <taxon>Pseudomonadota</taxon>
        <taxon>Betaproteobacteria</taxon>
        <taxon>Burkholderiales</taxon>
        <taxon>Sphaerotilaceae</taxon>
        <taxon>Roseateles</taxon>
    </lineage>
</organism>
<proteinExistence type="predicted"/>
<gene>
    <name evidence="1" type="ORF">NYO99_15500</name>
</gene>
<comment type="caution">
    <text evidence="1">The sequence shown here is derived from an EMBL/GenBank/DDBJ whole genome shotgun (WGS) entry which is preliminary data.</text>
</comment>
<dbReference type="Proteomes" id="UP001076464">
    <property type="component" value="Unassembled WGS sequence"/>
</dbReference>
<keyword evidence="2" id="KW-1185">Reference proteome</keyword>
<name>A0ACC6CD85_9BURK</name>
<protein>
    <submittedName>
        <fullName evidence="1">Bifunctional acetate--CoA ligase family protein/GNAT family N-acetyltransferase</fullName>
    </submittedName>
</protein>